<dbReference type="Gene3D" id="1.10.287.1080">
    <property type="entry name" value="MazG-like"/>
    <property type="match status" value="1"/>
</dbReference>
<dbReference type="Pfam" id="PF03819">
    <property type="entry name" value="MazG"/>
    <property type="match status" value="1"/>
</dbReference>
<evidence type="ECO:0000259" key="1">
    <source>
        <dbReference type="Pfam" id="PF03819"/>
    </source>
</evidence>
<gene>
    <name evidence="2" type="ORF">C450_17512</name>
</gene>
<evidence type="ECO:0000313" key="2">
    <source>
        <dbReference type="EMBL" id="EMA49338.1"/>
    </source>
</evidence>
<name>M0MVH6_9EURY</name>
<feature type="domain" description="NTP pyrophosphohydrolase MazG-like" evidence="1">
    <location>
        <begin position="27"/>
        <end position="90"/>
    </location>
</feature>
<dbReference type="PATRIC" id="fig|1227456.3.peg.3562"/>
<accession>M0MVH6</accession>
<dbReference type="SUPFAM" id="SSF101386">
    <property type="entry name" value="all-alpha NTP pyrophosphatases"/>
    <property type="match status" value="1"/>
</dbReference>
<evidence type="ECO:0000313" key="3">
    <source>
        <dbReference type="Proteomes" id="UP000011625"/>
    </source>
</evidence>
<dbReference type="RefSeq" id="WP_005045553.1">
    <property type="nucleotide sequence ID" value="NZ_AOME01000078.1"/>
</dbReference>
<sequence length="101" mass="10814">MDEQQRVAAFVEEYDLQGEPAFRVLDLAAEVGEIAADATKSTDWGTKPNDLDVETDEIGDALFSLLAVAESLDIDAGDALDESLAKYEERLDETGSASSDG</sequence>
<keyword evidence="2" id="KW-0378">Hydrolase</keyword>
<dbReference type="InterPro" id="IPR004518">
    <property type="entry name" value="MazG-like_dom"/>
</dbReference>
<dbReference type="OrthoDB" id="85269at2157"/>
<reference evidence="2 3" key="1">
    <citation type="journal article" date="2014" name="PLoS Genet.">
        <title>Phylogenetically driven sequencing of extremely halophilic archaea reveals strategies for static and dynamic osmo-response.</title>
        <authorList>
            <person name="Becker E.A."/>
            <person name="Seitzer P.M."/>
            <person name="Tritt A."/>
            <person name="Larsen D."/>
            <person name="Krusor M."/>
            <person name="Yao A.I."/>
            <person name="Wu D."/>
            <person name="Madern D."/>
            <person name="Eisen J.A."/>
            <person name="Darling A.E."/>
            <person name="Facciotti M.T."/>
        </authorList>
    </citation>
    <scope>NUCLEOTIDE SEQUENCE [LARGE SCALE GENOMIC DNA]</scope>
    <source>
        <strain evidence="2 3">DSM 8989</strain>
    </source>
</reference>
<proteinExistence type="predicted"/>
<dbReference type="GO" id="GO:0016787">
    <property type="term" value="F:hydrolase activity"/>
    <property type="evidence" value="ECO:0007669"/>
    <property type="project" value="UniProtKB-KW"/>
</dbReference>
<dbReference type="CDD" id="cd11523">
    <property type="entry name" value="NTP-PPase"/>
    <property type="match status" value="1"/>
</dbReference>
<protein>
    <submittedName>
        <fullName evidence="2">Nucleotide pyrophosphohydrolase</fullName>
    </submittedName>
</protein>
<dbReference type="Proteomes" id="UP000011625">
    <property type="component" value="Unassembled WGS sequence"/>
</dbReference>
<comment type="caution">
    <text evidence="2">The sequence shown here is derived from an EMBL/GenBank/DDBJ whole genome shotgun (WGS) entry which is preliminary data.</text>
</comment>
<dbReference type="EMBL" id="AOME01000078">
    <property type="protein sequence ID" value="EMA49338.1"/>
    <property type="molecule type" value="Genomic_DNA"/>
</dbReference>
<keyword evidence="3" id="KW-1185">Reference proteome</keyword>
<organism evidence="2 3">
    <name type="scientific">Halococcus salifodinae DSM 8989</name>
    <dbReference type="NCBI Taxonomy" id="1227456"/>
    <lineage>
        <taxon>Archaea</taxon>
        <taxon>Methanobacteriati</taxon>
        <taxon>Methanobacteriota</taxon>
        <taxon>Stenosarchaea group</taxon>
        <taxon>Halobacteria</taxon>
        <taxon>Halobacteriales</taxon>
        <taxon>Halococcaceae</taxon>
        <taxon>Halococcus</taxon>
    </lineage>
</organism>
<dbReference type="STRING" id="1227456.C450_17512"/>
<dbReference type="AlphaFoldDB" id="M0MVH6"/>